<dbReference type="GO" id="GO:0005829">
    <property type="term" value="C:cytosol"/>
    <property type="evidence" value="ECO:0007669"/>
    <property type="project" value="TreeGrafter"/>
</dbReference>
<dbReference type="PANTHER" id="PTHR15830">
    <property type="entry name" value="TELOMERE LENGTH REGULATION PROTEIN TEL2 FAMILY MEMBER"/>
    <property type="match status" value="1"/>
</dbReference>
<dbReference type="InterPro" id="IPR019337">
    <property type="entry name" value="Telomere_length_regulation_dom"/>
</dbReference>
<dbReference type="EMBL" id="HBEA01017840">
    <property type="protein sequence ID" value="CAD8264045.1"/>
    <property type="molecule type" value="Transcribed_RNA"/>
</dbReference>
<gene>
    <name evidence="4" type="ORF">PPYR1160_LOCUS13548</name>
</gene>
<dbReference type="InterPro" id="IPR038528">
    <property type="entry name" value="TEL2_C_sf"/>
</dbReference>
<dbReference type="GO" id="GO:0051879">
    <property type="term" value="F:Hsp90 protein binding"/>
    <property type="evidence" value="ECO:0007669"/>
    <property type="project" value="TreeGrafter"/>
</dbReference>
<feature type="region of interest" description="Disordered" evidence="2">
    <location>
        <begin position="573"/>
        <end position="599"/>
    </location>
</feature>
<dbReference type="Pfam" id="PF10193">
    <property type="entry name" value="Telomere_reg-2"/>
    <property type="match status" value="1"/>
</dbReference>
<dbReference type="GO" id="GO:0051083">
    <property type="term" value="P:'de novo' cotranslational protein folding"/>
    <property type="evidence" value="ECO:0007669"/>
    <property type="project" value="TreeGrafter"/>
</dbReference>
<accession>A0A7R9UGC2</accession>
<protein>
    <recommendedName>
        <fullName evidence="3">Telomere length regulation protein conserved domain-containing protein</fullName>
    </recommendedName>
</protein>
<feature type="region of interest" description="Disordered" evidence="2">
    <location>
        <begin position="390"/>
        <end position="411"/>
    </location>
</feature>
<sequence length="788" mass="87123">MAPAEALATRLGALVTPQALCKAYIGAEKSRNKRMKRLQLQQSYAGDSPRTDIWAEAFVQSLDALPKRISRALGARTPVWTGHDAFWRAVAQAWCLYAQEEVESLGKTGGFVAQRVLKKLCLQPRVDLLASSTAHPPSRAKDCVAVLAVLIPKLDRLELRRVIVAMLNSRLPLDTLLSLFAQLNAEGLEAVAEFVTNVESVVLLTRRRALERFLFVLWDLHRQDRDCESCFFFMRLLHRVADKWTTAKKLYASLTRTILFALQRLSRDEVETVGKHFDENLGRRQGNMSVMLHIIRGVNKHLEAADRDSRLHAMLVAQRLADVIGESELHFDELDTEINREMAADLCTFEREALDQDEGAKPAPEGSADLNEVGAGLTAELRDDCSAKQDAVMQNAPSEADSDDWSDDDDFYRDTAETIPRVSRRAELDDYAADAADATGDGAEESHSLGRAPRPYYCRDLIVMMRKQDSDDAFEAHRAVLDHAEALLRGNPPDLLDLLPQLLKDLLCMENRYSLPDFEACKRRIVLAAASSAPGITGPILAQQVVNGSQGTGGRLYVLQLMRSTALALAARPLEDQKDGQAPPDAKSLEGAPAKDKSSVVGMRETRTRIWGKAALARRRKAQGKSPTGQLWTNQFMMHASVFFHCLKGLVLKSLSSTDTSFLSDSSRLWNHADGPVVMSQILLTLGTIVEACAPGPDAPELAQELVEVAWSWRLSEHTLMRRATVLAAMTGLQQLQSLELISPGRIAIFRGVGGWLLQAAKADDDEYVRQAAGAALRQTSWMLMLTA</sequence>
<feature type="compositionally biased region" description="Acidic residues" evidence="2">
    <location>
        <begin position="400"/>
        <end position="411"/>
    </location>
</feature>
<feature type="domain" description="Telomere length regulation protein conserved" evidence="3">
    <location>
        <begin position="455"/>
        <end position="566"/>
    </location>
</feature>
<evidence type="ECO:0000256" key="2">
    <source>
        <dbReference type="SAM" id="MobiDB-lite"/>
    </source>
</evidence>
<evidence type="ECO:0000256" key="1">
    <source>
        <dbReference type="ARBA" id="ARBA00006133"/>
    </source>
</evidence>
<evidence type="ECO:0000313" key="4">
    <source>
        <dbReference type="EMBL" id="CAD8264045.1"/>
    </source>
</evidence>
<dbReference type="GO" id="GO:0042162">
    <property type="term" value="F:telomeric DNA binding"/>
    <property type="evidence" value="ECO:0007669"/>
    <property type="project" value="TreeGrafter"/>
</dbReference>
<dbReference type="InterPro" id="IPR051970">
    <property type="entry name" value="TEL2_Regulation"/>
</dbReference>
<name>A0A7R9UGC2_9STRA</name>
<evidence type="ECO:0000259" key="3">
    <source>
        <dbReference type="Pfam" id="PF10193"/>
    </source>
</evidence>
<dbReference type="AlphaFoldDB" id="A0A7R9UGC2"/>
<reference evidence="4" key="1">
    <citation type="submission" date="2021-01" db="EMBL/GenBank/DDBJ databases">
        <authorList>
            <person name="Corre E."/>
            <person name="Pelletier E."/>
            <person name="Niang G."/>
            <person name="Scheremetjew M."/>
            <person name="Finn R."/>
            <person name="Kale V."/>
            <person name="Holt S."/>
            <person name="Cochrane G."/>
            <person name="Meng A."/>
            <person name="Brown T."/>
            <person name="Cohen L."/>
        </authorList>
    </citation>
    <scope>NUCLEOTIDE SEQUENCE</scope>
    <source>
        <strain evidence="4">CCMP2078</strain>
    </source>
</reference>
<proteinExistence type="inferred from homology"/>
<dbReference type="PANTHER" id="PTHR15830:SF10">
    <property type="entry name" value="TELOMERE LENGTH REGULATION PROTEIN TEL2 HOMOLOG"/>
    <property type="match status" value="1"/>
</dbReference>
<organism evidence="4">
    <name type="scientific">Pinguiococcus pyrenoidosus</name>
    <dbReference type="NCBI Taxonomy" id="172671"/>
    <lineage>
        <taxon>Eukaryota</taxon>
        <taxon>Sar</taxon>
        <taxon>Stramenopiles</taxon>
        <taxon>Ochrophyta</taxon>
        <taxon>Pinguiophyceae</taxon>
        <taxon>Pinguiochrysidales</taxon>
        <taxon>Pinguiochrysidaceae</taxon>
        <taxon>Pinguiococcus</taxon>
    </lineage>
</organism>
<comment type="similarity">
    <text evidence="1">Belongs to the TEL2 family.</text>
</comment>
<dbReference type="Gene3D" id="1.25.40.720">
    <property type="entry name" value="Telomere length regulation protein 2, C-terminal domain"/>
    <property type="match status" value="1"/>
</dbReference>